<organism evidence="1 2">
    <name type="scientific">[Eubacterium] siraeum DSM 15702</name>
    <dbReference type="NCBI Taxonomy" id="428128"/>
    <lineage>
        <taxon>Bacteria</taxon>
        <taxon>Bacillati</taxon>
        <taxon>Bacillota</taxon>
        <taxon>Clostridia</taxon>
        <taxon>Eubacteriales</taxon>
        <taxon>Oscillospiraceae</taxon>
        <taxon>Oscillospiraceae incertae sedis</taxon>
    </lineage>
</organism>
<dbReference type="EMBL" id="ABCA03000052">
    <property type="protein sequence ID" value="EDR99985.1"/>
    <property type="molecule type" value="Genomic_DNA"/>
</dbReference>
<proteinExistence type="predicted"/>
<keyword evidence="2" id="KW-1185">Reference proteome</keyword>
<gene>
    <name evidence="1" type="ORF">EUBSIR_02126</name>
</gene>
<evidence type="ECO:0000313" key="2">
    <source>
        <dbReference type="Proteomes" id="UP000005326"/>
    </source>
</evidence>
<accession>B0MQL0</accession>
<dbReference type="Proteomes" id="UP000005326">
    <property type="component" value="Unassembled WGS sequence"/>
</dbReference>
<reference evidence="1" key="2">
    <citation type="submission" date="2014-06" db="EMBL/GenBank/DDBJ databases">
        <title>Draft genome sequence of Eubacterium siraeum (DSM 15702).</title>
        <authorList>
            <person name="Sudarsanam P."/>
            <person name="Ley R."/>
            <person name="Guruge J."/>
            <person name="Turnbaugh P.J."/>
            <person name="Mahowald M."/>
            <person name="Liep D."/>
            <person name="Gordon J."/>
        </authorList>
    </citation>
    <scope>NUCLEOTIDE SEQUENCE</scope>
    <source>
        <strain evidence="1">DSM 15702</strain>
    </source>
</reference>
<reference evidence="1" key="1">
    <citation type="submission" date="2007-10" db="EMBL/GenBank/DDBJ databases">
        <authorList>
            <person name="Fulton L."/>
            <person name="Clifton S."/>
            <person name="Fulton B."/>
            <person name="Xu J."/>
            <person name="Minx P."/>
            <person name="Pepin K.H."/>
            <person name="Johnson M."/>
            <person name="Thiruvilangam P."/>
            <person name="Bhonagiri V."/>
            <person name="Nash W.E."/>
            <person name="Mardis E.R."/>
            <person name="Wilson R.K."/>
        </authorList>
    </citation>
    <scope>NUCLEOTIDE SEQUENCE [LARGE SCALE GENOMIC DNA]</scope>
    <source>
        <strain evidence="1">DSM 15702</strain>
    </source>
</reference>
<name>B0MQL0_9FIRM</name>
<dbReference type="AlphaFoldDB" id="B0MQL0"/>
<comment type="caution">
    <text evidence="1">The sequence shown here is derived from an EMBL/GenBank/DDBJ whole genome shotgun (WGS) entry which is preliminary data.</text>
</comment>
<sequence>MAYFLMDKYCITGTCQKVCRPCLPQITALKIKERRAYTLRPCFLKKSVFYKIEQILYP</sequence>
<protein>
    <submittedName>
        <fullName evidence="1">Uncharacterized protein</fullName>
    </submittedName>
</protein>
<evidence type="ECO:0000313" key="1">
    <source>
        <dbReference type="EMBL" id="EDR99985.1"/>
    </source>
</evidence>